<keyword evidence="3" id="KW-1185">Reference proteome</keyword>
<dbReference type="PANTHER" id="PTHR11895:SF176">
    <property type="entry name" value="AMIDASE AMID-RELATED"/>
    <property type="match status" value="1"/>
</dbReference>
<feature type="domain" description="Amidase" evidence="1">
    <location>
        <begin position="40"/>
        <end position="445"/>
    </location>
</feature>
<dbReference type="PROSITE" id="PS00571">
    <property type="entry name" value="AMIDASES"/>
    <property type="match status" value="1"/>
</dbReference>
<evidence type="ECO:0000313" key="2">
    <source>
        <dbReference type="EMBL" id="GAA4707159.1"/>
    </source>
</evidence>
<accession>A0ABP8XGH8</accession>
<evidence type="ECO:0000259" key="1">
    <source>
        <dbReference type="Pfam" id="PF01425"/>
    </source>
</evidence>
<reference evidence="3" key="1">
    <citation type="journal article" date="2019" name="Int. J. Syst. Evol. Microbiol.">
        <title>The Global Catalogue of Microorganisms (GCM) 10K type strain sequencing project: providing services to taxonomists for standard genome sequencing and annotation.</title>
        <authorList>
            <consortium name="The Broad Institute Genomics Platform"/>
            <consortium name="The Broad Institute Genome Sequencing Center for Infectious Disease"/>
            <person name="Wu L."/>
            <person name="Ma J."/>
        </authorList>
    </citation>
    <scope>NUCLEOTIDE SEQUENCE [LARGE SCALE GENOMIC DNA]</scope>
    <source>
        <strain evidence="3">JCM 18055</strain>
    </source>
</reference>
<dbReference type="Pfam" id="PF01425">
    <property type="entry name" value="Amidase"/>
    <property type="match status" value="1"/>
</dbReference>
<organism evidence="2 3">
    <name type="scientific">Pseudonocardia yuanmonensis</name>
    <dbReference type="NCBI Taxonomy" id="1095914"/>
    <lineage>
        <taxon>Bacteria</taxon>
        <taxon>Bacillati</taxon>
        <taxon>Actinomycetota</taxon>
        <taxon>Actinomycetes</taxon>
        <taxon>Pseudonocardiales</taxon>
        <taxon>Pseudonocardiaceae</taxon>
        <taxon>Pseudonocardia</taxon>
    </lineage>
</organism>
<evidence type="ECO:0000313" key="3">
    <source>
        <dbReference type="Proteomes" id="UP001500325"/>
    </source>
</evidence>
<sequence length="455" mass="47062">MTHDALDSPAAPGPGASSVLAMLQVGFTEGALTPVDHIERVLTRLRHDPHNAVVALDEERALRDATELGAELRRRGPRSPLHGVAVGVKDLIDVAGLPTRAGSAVRTGAAPARADAAVISRLRRAGAIVVGKLHTHEFGHGPTGDVAVSGPARNPHDPTRITGGSSSGPAAAVAAGHLPLAIGTDTGGSVRIPAALCGVVGLKPSWAALPRRGVYPLAPSLDHVGLLAADLYTALAGWEVLGVGSRQDPVHPPRPIRVGVPQHEYWTLLDAPIAAATARAAHALDTAGVQVVPVDTPQIYRLAAAYMPILGREAYAVHAAALAERAEDFQPATYAGLRSYAEYPRHDYLAAKRAARQLSAGLGAHLADIDALLTPTTRTRATPLAQPFVSIGTERTTVAAALLELTLPFNLTGWPAVSVPAPGSGLPIGLQLVGTGTAGSDERTLLHLARIIQAL</sequence>
<dbReference type="InterPro" id="IPR036928">
    <property type="entry name" value="AS_sf"/>
</dbReference>
<gene>
    <name evidence="2" type="ORF">GCM10023215_54990</name>
</gene>
<dbReference type="SUPFAM" id="SSF75304">
    <property type="entry name" value="Amidase signature (AS) enzymes"/>
    <property type="match status" value="1"/>
</dbReference>
<protein>
    <submittedName>
        <fullName evidence="2">Amidase</fullName>
    </submittedName>
</protein>
<comment type="caution">
    <text evidence="2">The sequence shown here is derived from an EMBL/GenBank/DDBJ whole genome shotgun (WGS) entry which is preliminary data.</text>
</comment>
<dbReference type="InterPro" id="IPR000120">
    <property type="entry name" value="Amidase"/>
</dbReference>
<dbReference type="Proteomes" id="UP001500325">
    <property type="component" value="Unassembled WGS sequence"/>
</dbReference>
<dbReference type="InterPro" id="IPR023631">
    <property type="entry name" value="Amidase_dom"/>
</dbReference>
<dbReference type="EMBL" id="BAABIC010000023">
    <property type="protein sequence ID" value="GAA4707159.1"/>
    <property type="molecule type" value="Genomic_DNA"/>
</dbReference>
<name>A0ABP8XGH8_9PSEU</name>
<dbReference type="PANTHER" id="PTHR11895">
    <property type="entry name" value="TRANSAMIDASE"/>
    <property type="match status" value="1"/>
</dbReference>
<dbReference type="InterPro" id="IPR020556">
    <property type="entry name" value="Amidase_CS"/>
</dbReference>
<dbReference type="Gene3D" id="3.90.1300.10">
    <property type="entry name" value="Amidase signature (AS) domain"/>
    <property type="match status" value="1"/>
</dbReference>
<proteinExistence type="predicted"/>